<protein>
    <submittedName>
        <fullName evidence="1">Mitochondrial thiamine pyrophosphate transporter</fullName>
    </submittedName>
</protein>
<sequence length="146" mass="15562">MSQATTPLPAAAASAGHNNKTLASTQPLPTPTQSDNVLLQTSRSNSVRKLSPAESAFCGATAGVVSRAIVAPFDVVKITLQLQTQQRSYAFLRPTNDGMLACAARILRKEGARGLFKGNLSAEYLYLTYGAVQFLVFDAIESTLKQ</sequence>
<accession>A0ACC1JX52</accession>
<evidence type="ECO:0000313" key="2">
    <source>
        <dbReference type="Proteomes" id="UP001140066"/>
    </source>
</evidence>
<organism evidence="1 2">
    <name type="scientific">Coemansia linderi</name>
    <dbReference type="NCBI Taxonomy" id="2663919"/>
    <lineage>
        <taxon>Eukaryota</taxon>
        <taxon>Fungi</taxon>
        <taxon>Fungi incertae sedis</taxon>
        <taxon>Zoopagomycota</taxon>
        <taxon>Kickxellomycotina</taxon>
        <taxon>Kickxellomycetes</taxon>
        <taxon>Kickxellales</taxon>
        <taxon>Kickxellaceae</taxon>
        <taxon>Coemansia</taxon>
    </lineage>
</organism>
<comment type="caution">
    <text evidence="1">The sequence shown here is derived from an EMBL/GenBank/DDBJ whole genome shotgun (WGS) entry which is preliminary data.</text>
</comment>
<dbReference type="Proteomes" id="UP001140066">
    <property type="component" value="Unassembled WGS sequence"/>
</dbReference>
<evidence type="ECO:0000313" key="1">
    <source>
        <dbReference type="EMBL" id="KAJ2769082.1"/>
    </source>
</evidence>
<reference evidence="1" key="1">
    <citation type="submission" date="2022-07" db="EMBL/GenBank/DDBJ databases">
        <title>Phylogenomic reconstructions and comparative analyses of Kickxellomycotina fungi.</title>
        <authorList>
            <person name="Reynolds N.K."/>
            <person name="Stajich J.E."/>
            <person name="Barry K."/>
            <person name="Grigoriev I.V."/>
            <person name="Crous P."/>
            <person name="Smith M.E."/>
        </authorList>
    </citation>
    <scope>NUCLEOTIDE SEQUENCE</scope>
    <source>
        <strain evidence="1">BCRC 34191</strain>
    </source>
</reference>
<dbReference type="EMBL" id="JANBUK010003076">
    <property type="protein sequence ID" value="KAJ2769082.1"/>
    <property type="molecule type" value="Genomic_DNA"/>
</dbReference>
<feature type="non-terminal residue" evidence="1">
    <location>
        <position position="146"/>
    </location>
</feature>
<name>A0ACC1JX52_9FUNG</name>
<proteinExistence type="predicted"/>
<gene>
    <name evidence="1" type="primary">TPC1_1</name>
    <name evidence="1" type="ORF">GGI18_005466</name>
</gene>
<keyword evidence="2" id="KW-1185">Reference proteome</keyword>